<name>A0A1J5QK70_9ZZZZ</name>
<evidence type="ECO:0000256" key="10">
    <source>
        <dbReference type="ARBA" id="ARBA00023136"/>
    </source>
</evidence>
<organism evidence="15">
    <name type="scientific">mine drainage metagenome</name>
    <dbReference type="NCBI Taxonomy" id="410659"/>
    <lineage>
        <taxon>unclassified sequences</taxon>
        <taxon>metagenomes</taxon>
        <taxon>ecological metagenomes</taxon>
    </lineage>
</organism>
<proteinExistence type="predicted"/>
<dbReference type="InterPro" id="IPR036890">
    <property type="entry name" value="HATPase_C_sf"/>
</dbReference>
<evidence type="ECO:0000256" key="7">
    <source>
        <dbReference type="ARBA" id="ARBA00022777"/>
    </source>
</evidence>
<evidence type="ECO:0000256" key="9">
    <source>
        <dbReference type="ARBA" id="ARBA00023012"/>
    </source>
</evidence>
<dbReference type="EMBL" id="MLJW01000658">
    <property type="protein sequence ID" value="OIQ83945.1"/>
    <property type="molecule type" value="Genomic_DNA"/>
</dbReference>
<dbReference type="SUPFAM" id="SSF47384">
    <property type="entry name" value="Homodimeric domain of signal transducing histidine kinase"/>
    <property type="match status" value="1"/>
</dbReference>
<dbReference type="Gene3D" id="3.30.565.10">
    <property type="entry name" value="Histidine kinase-like ATPase, C-terminal domain"/>
    <property type="match status" value="1"/>
</dbReference>
<evidence type="ECO:0000259" key="12">
    <source>
        <dbReference type="PROSITE" id="PS50109"/>
    </source>
</evidence>
<dbReference type="Pfam" id="PF00512">
    <property type="entry name" value="HisKA"/>
    <property type="match status" value="1"/>
</dbReference>
<dbReference type="InterPro" id="IPR003661">
    <property type="entry name" value="HisK_dim/P_dom"/>
</dbReference>
<feature type="domain" description="PAC" evidence="14">
    <location>
        <begin position="257"/>
        <end position="308"/>
    </location>
</feature>
<dbReference type="PANTHER" id="PTHR43047:SF63">
    <property type="entry name" value="HISTIDINE KINASE"/>
    <property type="match status" value="1"/>
</dbReference>
<keyword evidence="5 15" id="KW-0808">Transferase</keyword>
<evidence type="ECO:0000256" key="2">
    <source>
        <dbReference type="ARBA" id="ARBA00004370"/>
    </source>
</evidence>
<dbReference type="CDD" id="cd00082">
    <property type="entry name" value="HisKA"/>
    <property type="match status" value="1"/>
</dbReference>
<dbReference type="InterPro" id="IPR000014">
    <property type="entry name" value="PAS"/>
</dbReference>
<reference evidence="15" key="1">
    <citation type="submission" date="2016-10" db="EMBL/GenBank/DDBJ databases">
        <title>Sequence of Gallionella enrichment culture.</title>
        <authorList>
            <person name="Poehlein A."/>
            <person name="Muehling M."/>
            <person name="Daniel R."/>
        </authorList>
    </citation>
    <scope>NUCLEOTIDE SEQUENCE</scope>
</reference>
<keyword evidence="11" id="KW-0131">Cell cycle</keyword>
<evidence type="ECO:0000259" key="14">
    <source>
        <dbReference type="PROSITE" id="PS50113"/>
    </source>
</evidence>
<keyword evidence="9" id="KW-0902">Two-component regulatory system</keyword>
<feature type="domain" description="Histidine kinase" evidence="12">
    <location>
        <begin position="326"/>
        <end position="569"/>
    </location>
</feature>
<evidence type="ECO:0000256" key="4">
    <source>
        <dbReference type="ARBA" id="ARBA00022553"/>
    </source>
</evidence>
<dbReference type="InterPro" id="IPR029016">
    <property type="entry name" value="GAF-like_dom_sf"/>
</dbReference>
<dbReference type="GO" id="GO:0000155">
    <property type="term" value="F:phosphorelay sensor kinase activity"/>
    <property type="evidence" value="ECO:0007669"/>
    <property type="project" value="InterPro"/>
</dbReference>
<evidence type="ECO:0000256" key="1">
    <source>
        <dbReference type="ARBA" id="ARBA00000085"/>
    </source>
</evidence>
<dbReference type="GO" id="GO:0005524">
    <property type="term" value="F:ATP binding"/>
    <property type="evidence" value="ECO:0007669"/>
    <property type="project" value="UniProtKB-KW"/>
</dbReference>
<dbReference type="PROSITE" id="PS50110">
    <property type="entry name" value="RESPONSE_REGULATORY"/>
    <property type="match status" value="2"/>
</dbReference>
<dbReference type="PANTHER" id="PTHR43047">
    <property type="entry name" value="TWO-COMPONENT HISTIDINE PROTEIN KINASE"/>
    <property type="match status" value="1"/>
</dbReference>
<comment type="caution">
    <text evidence="15">The sequence shown here is derived from an EMBL/GenBank/DDBJ whole genome shotgun (WGS) entry which is preliminary data.</text>
</comment>
<dbReference type="SUPFAM" id="SSF55785">
    <property type="entry name" value="PYP-like sensor domain (PAS domain)"/>
    <property type="match status" value="1"/>
</dbReference>
<dbReference type="SMART" id="SM00387">
    <property type="entry name" value="HATPase_c"/>
    <property type="match status" value="1"/>
</dbReference>
<dbReference type="InterPro" id="IPR003594">
    <property type="entry name" value="HATPase_dom"/>
</dbReference>
<dbReference type="SUPFAM" id="SSF55874">
    <property type="entry name" value="ATPase domain of HSP90 chaperone/DNA topoisomerase II/histidine kinase"/>
    <property type="match status" value="1"/>
</dbReference>
<accession>A0A1J5QK70</accession>
<feature type="domain" description="Response regulatory" evidence="13">
    <location>
        <begin position="714"/>
        <end position="830"/>
    </location>
</feature>
<dbReference type="EC" id="2.7.13.3" evidence="3"/>
<dbReference type="InterPro" id="IPR036097">
    <property type="entry name" value="HisK_dim/P_sf"/>
</dbReference>
<dbReference type="Pfam" id="PF00072">
    <property type="entry name" value="Response_reg"/>
    <property type="match status" value="2"/>
</dbReference>
<dbReference type="FunFam" id="1.10.287.130:FF:000038">
    <property type="entry name" value="Sensory transduction histidine kinase"/>
    <property type="match status" value="1"/>
</dbReference>
<comment type="catalytic activity">
    <reaction evidence="1">
        <text>ATP + protein L-histidine = ADP + protein N-phospho-L-histidine.</text>
        <dbReference type="EC" id="2.7.13.3"/>
    </reaction>
</comment>
<dbReference type="PROSITE" id="PS50113">
    <property type="entry name" value="PAC"/>
    <property type="match status" value="1"/>
</dbReference>
<evidence type="ECO:0000256" key="5">
    <source>
        <dbReference type="ARBA" id="ARBA00022679"/>
    </source>
</evidence>
<dbReference type="SUPFAM" id="SSF55781">
    <property type="entry name" value="GAF domain-like"/>
    <property type="match status" value="1"/>
</dbReference>
<evidence type="ECO:0000259" key="13">
    <source>
        <dbReference type="PROSITE" id="PS50110"/>
    </source>
</evidence>
<dbReference type="Pfam" id="PF13426">
    <property type="entry name" value="PAS_9"/>
    <property type="match status" value="1"/>
</dbReference>
<keyword evidence="10" id="KW-0472">Membrane</keyword>
<dbReference type="InterPro" id="IPR003018">
    <property type="entry name" value="GAF"/>
</dbReference>
<dbReference type="CDD" id="cd16922">
    <property type="entry name" value="HATPase_EvgS-ArcB-TorS-like"/>
    <property type="match status" value="1"/>
</dbReference>
<dbReference type="Gene3D" id="3.30.450.40">
    <property type="match status" value="1"/>
</dbReference>
<dbReference type="PRINTS" id="PR00344">
    <property type="entry name" value="BCTRLSENSOR"/>
</dbReference>
<dbReference type="PROSITE" id="PS50109">
    <property type="entry name" value="HIS_KIN"/>
    <property type="match status" value="1"/>
</dbReference>
<dbReference type="Gene3D" id="3.40.50.2300">
    <property type="match status" value="2"/>
</dbReference>
<dbReference type="InterPro" id="IPR000700">
    <property type="entry name" value="PAS-assoc_C"/>
</dbReference>
<evidence type="ECO:0000256" key="11">
    <source>
        <dbReference type="ARBA" id="ARBA00023306"/>
    </source>
</evidence>
<keyword evidence="8" id="KW-0067">ATP-binding</keyword>
<keyword evidence="7" id="KW-0418">Kinase</keyword>
<dbReference type="Pfam" id="PF02518">
    <property type="entry name" value="HATPase_c"/>
    <property type="match status" value="1"/>
</dbReference>
<dbReference type="InterPro" id="IPR035965">
    <property type="entry name" value="PAS-like_dom_sf"/>
</dbReference>
<protein>
    <recommendedName>
        <fullName evidence="3">histidine kinase</fullName>
        <ecNumber evidence="3">2.7.13.3</ecNumber>
    </recommendedName>
</protein>
<dbReference type="SMART" id="SM00388">
    <property type="entry name" value="HisKA"/>
    <property type="match status" value="1"/>
</dbReference>
<dbReference type="SUPFAM" id="SSF52172">
    <property type="entry name" value="CheY-like"/>
    <property type="match status" value="2"/>
</dbReference>
<feature type="domain" description="Response regulatory" evidence="13">
    <location>
        <begin position="589"/>
        <end position="702"/>
    </location>
</feature>
<dbReference type="FunFam" id="3.30.565.10:FF:000010">
    <property type="entry name" value="Sensor histidine kinase RcsC"/>
    <property type="match status" value="1"/>
</dbReference>
<evidence type="ECO:0000256" key="3">
    <source>
        <dbReference type="ARBA" id="ARBA00012438"/>
    </source>
</evidence>
<dbReference type="Gene3D" id="1.10.287.130">
    <property type="match status" value="1"/>
</dbReference>
<sequence length="834" mass="89211">MIDRSKEASVMASASTWYVQAMERLVEVVQRLSLARDLDAVMSIARSAARALTGADGATFVLRDGEQCFYADEDAIAPLWKGQRFPMSACISGWVMHNRSAVGIADIYADPRVPADAYRPTFVRSLAMVPIRTLEPIGAIGNYWASAHAPTADELRVLQALADTTAVAMENVRLYAELEARVAQRTAELQAILDHVDTGIAFVADGRVERINPRMARLLGAPTADVLRACSPEALLRAADDDAAFAAALRRGSGAPYTAELRLHRLHGEPFWARVAARPVHDATATGATIWAVDDISEAKARERSLDDLRRAAEAATQSKSDFLASMSHELRTPLNAILGFSEVLRDGLAGELAPRQHEYISDIYDSGEHLLALINDVLDLSKVEAGRMTLEPEAIDVGALLHAATSVVKEKALAHNLSLQVDLADDLGTALLDARKCRQVVYNLLSNAVKFTPDGGSVVLRARVVRAAQAQRALAVCDRVAPPLPPEARGSLLQIEVVDTGIGMTADAMQRVFEPFVQIDSSLSRQYQGTGLGLTLVRRLCALQGGAVGLRSHPGQGSTFSVWLPLRDAEPIPAPTLPPPEIERGRALALVVDDDPRAAELIRLQLDAADCSVMVAPSAEVAVELLSQVQPQLLVLDILLPGIDGWELLGRLKADPSLASIPVLVVSIIADSGRGLALGAVDALQKPVPAAQLRAALQRLGIAPPRADGRSACVLAVDDEPTALELVRTLLEADGCRVLCASNGAQALQTARADLPDLVILDLMMPGMSGFELIAALRADDSTVHIPLIVLTAKDLDQAERSALQRQACAVIEKSRFSAARLRAALKRSISPA</sequence>
<dbReference type="InterPro" id="IPR001789">
    <property type="entry name" value="Sig_transdc_resp-reg_receiver"/>
</dbReference>
<keyword evidence="6" id="KW-0547">Nucleotide-binding</keyword>
<evidence type="ECO:0000256" key="8">
    <source>
        <dbReference type="ARBA" id="ARBA00022840"/>
    </source>
</evidence>
<dbReference type="GO" id="GO:0009927">
    <property type="term" value="F:histidine phosphotransfer kinase activity"/>
    <property type="evidence" value="ECO:0007669"/>
    <property type="project" value="TreeGrafter"/>
</dbReference>
<dbReference type="Gene3D" id="3.30.450.20">
    <property type="entry name" value="PAS domain"/>
    <property type="match status" value="1"/>
</dbReference>
<dbReference type="AlphaFoldDB" id="A0A1J5QK70"/>
<comment type="subcellular location">
    <subcellularLocation>
        <location evidence="2">Membrane</location>
    </subcellularLocation>
</comment>
<dbReference type="SMART" id="SM00065">
    <property type="entry name" value="GAF"/>
    <property type="match status" value="1"/>
</dbReference>
<evidence type="ECO:0000313" key="15">
    <source>
        <dbReference type="EMBL" id="OIQ83945.1"/>
    </source>
</evidence>
<dbReference type="SMART" id="SM00448">
    <property type="entry name" value="REC"/>
    <property type="match status" value="2"/>
</dbReference>
<evidence type="ECO:0000256" key="6">
    <source>
        <dbReference type="ARBA" id="ARBA00022741"/>
    </source>
</evidence>
<dbReference type="NCBIfam" id="TIGR00229">
    <property type="entry name" value="sensory_box"/>
    <property type="match status" value="1"/>
</dbReference>
<gene>
    <name evidence="15" type="primary">pleC_4</name>
    <name evidence="15" type="ORF">GALL_342440</name>
</gene>
<dbReference type="GO" id="GO:0005886">
    <property type="term" value="C:plasma membrane"/>
    <property type="evidence" value="ECO:0007669"/>
    <property type="project" value="TreeGrafter"/>
</dbReference>
<dbReference type="InterPro" id="IPR011006">
    <property type="entry name" value="CheY-like_superfamily"/>
</dbReference>
<dbReference type="Pfam" id="PF13185">
    <property type="entry name" value="GAF_2"/>
    <property type="match status" value="1"/>
</dbReference>
<dbReference type="InterPro" id="IPR004358">
    <property type="entry name" value="Sig_transdc_His_kin-like_C"/>
</dbReference>
<dbReference type="InterPro" id="IPR005467">
    <property type="entry name" value="His_kinase_dom"/>
</dbReference>
<keyword evidence="4" id="KW-0597">Phosphoprotein</keyword>